<name>A0AAN9H7M7_9TELE</name>
<gene>
    <name evidence="2" type="ORF">R3I93_009318</name>
</gene>
<sequence>MADDLDDLLDEVESKFCCSTSASKQSSYVSKQTDQKKQGSKRAEHENDDIDAMLQEILDDDYQPISTHDCTVII</sequence>
<evidence type="ECO:0000313" key="3">
    <source>
        <dbReference type="Proteomes" id="UP001364617"/>
    </source>
</evidence>
<dbReference type="AlphaFoldDB" id="A0AAN9H7M7"/>
<organism evidence="2 3">
    <name type="scientific">Phoxinus phoxinus</name>
    <name type="common">Eurasian minnow</name>
    <dbReference type="NCBI Taxonomy" id="58324"/>
    <lineage>
        <taxon>Eukaryota</taxon>
        <taxon>Metazoa</taxon>
        <taxon>Chordata</taxon>
        <taxon>Craniata</taxon>
        <taxon>Vertebrata</taxon>
        <taxon>Euteleostomi</taxon>
        <taxon>Actinopterygii</taxon>
        <taxon>Neopterygii</taxon>
        <taxon>Teleostei</taxon>
        <taxon>Ostariophysi</taxon>
        <taxon>Cypriniformes</taxon>
        <taxon>Leuciscidae</taxon>
        <taxon>Phoxininae</taxon>
        <taxon>Phoxinus</taxon>
    </lineage>
</organism>
<dbReference type="Proteomes" id="UP001364617">
    <property type="component" value="Unassembled WGS sequence"/>
</dbReference>
<dbReference type="EMBL" id="JAYKXH010000009">
    <property type="protein sequence ID" value="KAK7158078.1"/>
    <property type="molecule type" value="Genomic_DNA"/>
</dbReference>
<feature type="compositionally biased region" description="Basic and acidic residues" evidence="1">
    <location>
        <begin position="33"/>
        <end position="45"/>
    </location>
</feature>
<keyword evidence="3" id="KW-1185">Reference proteome</keyword>
<accession>A0AAN9H7M7</accession>
<protein>
    <submittedName>
        <fullName evidence="2">Uncharacterized protein</fullName>
    </submittedName>
</protein>
<feature type="region of interest" description="Disordered" evidence="1">
    <location>
        <begin position="28"/>
        <end position="47"/>
    </location>
</feature>
<evidence type="ECO:0000313" key="2">
    <source>
        <dbReference type="EMBL" id="KAK7158078.1"/>
    </source>
</evidence>
<proteinExistence type="predicted"/>
<reference evidence="2 3" key="1">
    <citation type="submission" date="2024-02" db="EMBL/GenBank/DDBJ databases">
        <title>Chromosome-level genome assembly of the Eurasian Minnow (Phoxinus phoxinus).</title>
        <authorList>
            <person name="Oriowo T.O."/>
            <person name="Martin S."/>
            <person name="Stange M."/>
            <person name="Chrysostomakis Y."/>
            <person name="Brown T."/>
            <person name="Winkler S."/>
            <person name="Kukowka S."/>
            <person name="Myers E.W."/>
            <person name="Bohne A."/>
        </authorList>
    </citation>
    <scope>NUCLEOTIDE SEQUENCE [LARGE SCALE GENOMIC DNA]</scope>
    <source>
        <strain evidence="2">ZFMK-TIS-60720</strain>
        <tissue evidence="2">Whole Organism</tissue>
    </source>
</reference>
<comment type="caution">
    <text evidence="2">The sequence shown here is derived from an EMBL/GenBank/DDBJ whole genome shotgun (WGS) entry which is preliminary data.</text>
</comment>
<evidence type="ECO:0000256" key="1">
    <source>
        <dbReference type="SAM" id="MobiDB-lite"/>
    </source>
</evidence>